<keyword evidence="3" id="KW-1185">Reference proteome</keyword>
<proteinExistence type="predicted"/>
<protein>
    <submittedName>
        <fullName evidence="2">Contractile injection system protein, VgrG/Pvc8 family</fullName>
    </submittedName>
</protein>
<reference evidence="2 3" key="1">
    <citation type="journal article" date="2023" name="ISME J.">
        <title>Cultivation and genomic characterization of novel and ubiquitous marine nitrite-oxidizing bacteria from the Nitrospirales.</title>
        <authorList>
            <person name="Mueller A.J."/>
            <person name="Daebeler A."/>
            <person name="Herbold C.W."/>
            <person name="Kirkegaard R.H."/>
            <person name="Daims H."/>
        </authorList>
    </citation>
    <scope>NUCLEOTIDE SEQUENCE [LARGE SCALE GENOMIC DNA]</scope>
    <source>
        <strain evidence="2 3">EB</strain>
    </source>
</reference>
<feature type="region of interest" description="Disordered" evidence="1">
    <location>
        <begin position="364"/>
        <end position="414"/>
    </location>
</feature>
<name>A0ABU3K504_9BACT</name>
<dbReference type="Proteomes" id="UP001250932">
    <property type="component" value="Unassembled WGS sequence"/>
</dbReference>
<accession>A0ABU3K504</accession>
<dbReference type="Pfam" id="PF05954">
    <property type="entry name" value="Phage_GPD"/>
    <property type="match status" value="1"/>
</dbReference>
<dbReference type="EMBL" id="JAQOUE010000001">
    <property type="protein sequence ID" value="MDT7041463.1"/>
    <property type="molecule type" value="Genomic_DNA"/>
</dbReference>
<gene>
    <name evidence="2" type="ORF">PPG34_03825</name>
</gene>
<feature type="compositionally biased region" description="Polar residues" evidence="1">
    <location>
        <begin position="389"/>
        <end position="398"/>
    </location>
</feature>
<dbReference type="RefSeq" id="WP_313831816.1">
    <property type="nucleotide sequence ID" value="NZ_JAQOUE010000001.1"/>
</dbReference>
<evidence type="ECO:0000256" key="1">
    <source>
        <dbReference type="SAM" id="MobiDB-lite"/>
    </source>
</evidence>
<organism evidence="2 3">
    <name type="scientific">Candidatus Nitronereus thalassa</name>
    <dbReference type="NCBI Taxonomy" id="3020898"/>
    <lineage>
        <taxon>Bacteria</taxon>
        <taxon>Pseudomonadati</taxon>
        <taxon>Nitrospirota</taxon>
        <taxon>Nitrospiria</taxon>
        <taxon>Nitrospirales</taxon>
        <taxon>Nitrospiraceae</taxon>
        <taxon>Candidatus Nitronereus</taxon>
    </lineage>
</organism>
<evidence type="ECO:0000313" key="3">
    <source>
        <dbReference type="Proteomes" id="UP001250932"/>
    </source>
</evidence>
<evidence type="ECO:0000313" key="2">
    <source>
        <dbReference type="EMBL" id="MDT7041463.1"/>
    </source>
</evidence>
<dbReference type="SUPFAM" id="SSF69279">
    <property type="entry name" value="Phage tail proteins"/>
    <property type="match status" value="1"/>
</dbReference>
<sequence>MLETSDFSVSLRPEILIDGTVVEKLGEHLLEMQLTSSVQGHAVASARFLNWGSSSSSSEPNFLYFDQAYLDFGRKIMFRVKSGDSALILFSGQITAIEGHTTLSYPPEIVITAEDRLSDFGLLIRNRIFESVTDADILNVIAGEHGLTPQISLGGPTHERVVQFNQTDLGFCFERVRAAGGELWIEDNTLHAVTREERMSGPIDLAMGKNLIQFHARADLQGQGTELRVTGWDVGMKQRITGVGKDSSLGGSVSAGGQTAAKILKEFTGGHTLIHEVKSLPTSGEQAQTLAKQFYREKAGEFVRATGKALDHPELRVGTVVNISQVGSFFEGDYYLIAVTHSFSSLTGFQTEFVAERAWLNRKAPRRSKKEVTGDNTIRKKPILPRKPISTNPRNTSRPVVRRVPGAGQRRKRP</sequence>
<comment type="caution">
    <text evidence="2">The sequence shown here is derived from an EMBL/GenBank/DDBJ whole genome shotgun (WGS) entry which is preliminary data.</text>
</comment>